<feature type="transmembrane region" description="Helical" evidence="2">
    <location>
        <begin position="117"/>
        <end position="137"/>
    </location>
</feature>
<dbReference type="EMBL" id="JAMTCO010000008">
    <property type="protein sequence ID" value="MCP2270937.1"/>
    <property type="molecule type" value="Genomic_DNA"/>
</dbReference>
<keyword evidence="2" id="KW-0472">Membrane</keyword>
<dbReference type="RefSeq" id="WP_253887897.1">
    <property type="nucleotide sequence ID" value="NZ_BAAAVB010000013.1"/>
</dbReference>
<feature type="transmembrane region" description="Helical" evidence="2">
    <location>
        <begin position="40"/>
        <end position="57"/>
    </location>
</feature>
<gene>
    <name evidence="3" type="ORF">LV75_003449</name>
</gene>
<dbReference type="Proteomes" id="UP001205185">
    <property type="component" value="Unassembled WGS sequence"/>
</dbReference>
<reference evidence="3 4" key="1">
    <citation type="submission" date="2022-06" db="EMBL/GenBank/DDBJ databases">
        <title>Genomic Encyclopedia of Archaeal and Bacterial Type Strains, Phase II (KMG-II): from individual species to whole genera.</title>
        <authorList>
            <person name="Goeker M."/>
        </authorList>
    </citation>
    <scope>NUCLEOTIDE SEQUENCE [LARGE SCALE GENOMIC DNA]</scope>
    <source>
        <strain evidence="3 4">DSM 44255</strain>
    </source>
</reference>
<sequence>MTQHLDNPGPSDTPGAGTRTPTQSTPRREPGRRKRVPSRLPLLLLSAIGVAFVVYVVRPYLTFDPAQARIPPQHSLHYAFLAGHVITGSVAVLTTLLQLWPWLRRKHPAAHRLSGRVYLLAGAIPSALLALAMYPVAFTPGSVAVLLAAPLWTIAAVLGWVRARQHRYAEHRRWMVYSFAIMWGFGVWGFAIGNIGMHWLGVNPFIAVEAARWVGWVGTLLIAHWWLERSAGRNLGGVTTRARKTPATATTVQLTVPDL</sequence>
<feature type="transmembrane region" description="Helical" evidence="2">
    <location>
        <begin position="205"/>
        <end position="227"/>
    </location>
</feature>
<accession>A0ABT1IE83</accession>
<evidence type="ECO:0000313" key="4">
    <source>
        <dbReference type="Proteomes" id="UP001205185"/>
    </source>
</evidence>
<organism evidence="3 4">
    <name type="scientific">Actinokineospora diospyrosa</name>
    <dbReference type="NCBI Taxonomy" id="103728"/>
    <lineage>
        <taxon>Bacteria</taxon>
        <taxon>Bacillati</taxon>
        <taxon>Actinomycetota</taxon>
        <taxon>Actinomycetes</taxon>
        <taxon>Pseudonocardiales</taxon>
        <taxon>Pseudonocardiaceae</taxon>
        <taxon>Actinokineospora</taxon>
    </lineage>
</organism>
<dbReference type="Pfam" id="PF10067">
    <property type="entry name" value="DUF2306"/>
    <property type="match status" value="1"/>
</dbReference>
<keyword evidence="2" id="KW-1133">Transmembrane helix</keyword>
<evidence type="ECO:0000313" key="3">
    <source>
        <dbReference type="EMBL" id="MCP2270937.1"/>
    </source>
</evidence>
<evidence type="ECO:0000256" key="1">
    <source>
        <dbReference type="SAM" id="MobiDB-lite"/>
    </source>
</evidence>
<comment type="caution">
    <text evidence="3">The sequence shown here is derived from an EMBL/GenBank/DDBJ whole genome shotgun (WGS) entry which is preliminary data.</text>
</comment>
<feature type="transmembrane region" description="Helical" evidence="2">
    <location>
        <begin position="77"/>
        <end position="97"/>
    </location>
</feature>
<name>A0ABT1IE83_9PSEU</name>
<feature type="transmembrane region" description="Helical" evidence="2">
    <location>
        <begin position="174"/>
        <end position="193"/>
    </location>
</feature>
<evidence type="ECO:0000256" key="2">
    <source>
        <dbReference type="SAM" id="Phobius"/>
    </source>
</evidence>
<keyword evidence="4" id="KW-1185">Reference proteome</keyword>
<keyword evidence="2" id="KW-0812">Transmembrane</keyword>
<dbReference type="InterPro" id="IPR018750">
    <property type="entry name" value="DUF2306_membrane"/>
</dbReference>
<protein>
    <submittedName>
        <fullName evidence="3">Membrane protein (DUF2306)</fullName>
    </submittedName>
</protein>
<proteinExistence type="predicted"/>
<feature type="region of interest" description="Disordered" evidence="1">
    <location>
        <begin position="1"/>
        <end position="35"/>
    </location>
</feature>
<feature type="transmembrane region" description="Helical" evidence="2">
    <location>
        <begin position="143"/>
        <end position="162"/>
    </location>
</feature>